<dbReference type="OrthoDB" id="9780918at2"/>
<feature type="transmembrane region" description="Helical" evidence="1">
    <location>
        <begin position="43"/>
        <end position="67"/>
    </location>
</feature>
<evidence type="ECO:0000259" key="2">
    <source>
        <dbReference type="Pfam" id="PF09335"/>
    </source>
</evidence>
<accession>A0A074JHV7</accession>
<keyword evidence="4" id="KW-1185">Reference proteome</keyword>
<protein>
    <recommendedName>
        <fullName evidence="2">VTT domain-containing protein</fullName>
    </recommendedName>
</protein>
<evidence type="ECO:0000313" key="3">
    <source>
        <dbReference type="EMBL" id="KEO56069.1"/>
    </source>
</evidence>
<dbReference type="InterPro" id="IPR051311">
    <property type="entry name" value="DedA_domain"/>
</dbReference>
<gene>
    <name evidence="3" type="ORF">TP2_00685</name>
</gene>
<keyword evidence="1" id="KW-0812">Transmembrane</keyword>
<dbReference type="EMBL" id="AUND01000001">
    <property type="protein sequence ID" value="KEO56069.1"/>
    <property type="molecule type" value="Genomic_DNA"/>
</dbReference>
<comment type="caution">
    <text evidence="3">The sequence shown here is derived from an EMBL/GenBank/DDBJ whole genome shotgun (WGS) entry which is preliminary data.</text>
</comment>
<dbReference type="InterPro" id="IPR032816">
    <property type="entry name" value="VTT_dom"/>
</dbReference>
<dbReference type="AlphaFoldDB" id="A0A074JHV7"/>
<evidence type="ECO:0000256" key="1">
    <source>
        <dbReference type="SAM" id="Phobius"/>
    </source>
</evidence>
<dbReference type="eggNOG" id="COG0586">
    <property type="taxonomic scope" value="Bacteria"/>
</dbReference>
<dbReference type="Proteomes" id="UP000027432">
    <property type="component" value="Unassembled WGS sequence"/>
</dbReference>
<sequence length="191" mass="21023">MIGLETLTALMAKHGLAVIAPIAVLEGPIVTVIAAWLASQNLFSVWSVSIIVILADVVGDVGLYSLGRWGLNRMPKRWRDKLGLNRARLVSAGRHFQNKGVKTLLFGKWTHSAGAPVLVAAGIARMNIWLFTLTNLIATIPKSLAFVALGYWLGSYYGKIDSWLTKGSLILLVLILFGATIWFFRRKRQHG</sequence>
<organism evidence="3 4">
    <name type="scientific">Thioclava pacifica DSM 10166</name>
    <dbReference type="NCBI Taxonomy" id="1353537"/>
    <lineage>
        <taxon>Bacteria</taxon>
        <taxon>Pseudomonadati</taxon>
        <taxon>Pseudomonadota</taxon>
        <taxon>Alphaproteobacteria</taxon>
        <taxon>Rhodobacterales</taxon>
        <taxon>Paracoccaceae</taxon>
        <taxon>Thioclava</taxon>
    </lineage>
</organism>
<feature type="transmembrane region" description="Helical" evidence="1">
    <location>
        <begin position="163"/>
        <end position="184"/>
    </location>
</feature>
<dbReference type="STRING" id="1353537.TP2_00685"/>
<name>A0A074JHV7_9RHOB</name>
<keyword evidence="1" id="KW-0472">Membrane</keyword>
<reference evidence="3 4" key="1">
    <citation type="submission" date="2013-07" db="EMBL/GenBank/DDBJ databases">
        <title>Thioclava pacifica DSM 10166 Genome Sequencing.</title>
        <authorList>
            <person name="Lai Q."/>
            <person name="Shao Z."/>
        </authorList>
    </citation>
    <scope>NUCLEOTIDE SEQUENCE [LARGE SCALE GENOMIC DNA]</scope>
    <source>
        <strain evidence="3 4">DSM 10166</strain>
    </source>
</reference>
<feature type="transmembrane region" description="Helical" evidence="1">
    <location>
        <begin position="16"/>
        <end position="37"/>
    </location>
</feature>
<dbReference type="PANTHER" id="PTHR42709">
    <property type="entry name" value="ALKALINE PHOSPHATASE LIKE PROTEIN"/>
    <property type="match status" value="1"/>
</dbReference>
<feature type="transmembrane region" description="Helical" evidence="1">
    <location>
        <begin position="128"/>
        <end position="151"/>
    </location>
</feature>
<dbReference type="Pfam" id="PF09335">
    <property type="entry name" value="VTT_dom"/>
    <property type="match status" value="1"/>
</dbReference>
<feature type="domain" description="VTT" evidence="2">
    <location>
        <begin position="41"/>
        <end position="151"/>
    </location>
</feature>
<evidence type="ECO:0000313" key="4">
    <source>
        <dbReference type="Proteomes" id="UP000027432"/>
    </source>
</evidence>
<proteinExistence type="predicted"/>
<keyword evidence="1" id="KW-1133">Transmembrane helix</keyword>
<dbReference type="RefSeq" id="WP_038072295.1">
    <property type="nucleotide sequence ID" value="NZ_AUND01000001.1"/>
</dbReference>